<protein>
    <recommendedName>
        <fullName evidence="3">DUF2922 domain-containing protein</fullName>
    </recommendedName>
</protein>
<dbReference type="Pfam" id="PF11148">
    <property type="entry name" value="DUF2922"/>
    <property type="match status" value="1"/>
</dbReference>
<accession>L1QM21</accession>
<gene>
    <name evidence="1" type="ORF">HMPREF0216_00340</name>
</gene>
<reference evidence="1 2" key="1">
    <citation type="submission" date="2012-05" db="EMBL/GenBank/DDBJ databases">
        <authorList>
            <person name="Weinstock G."/>
            <person name="Sodergren E."/>
            <person name="Lobos E.A."/>
            <person name="Fulton L."/>
            <person name="Fulton R."/>
            <person name="Courtney L."/>
            <person name="Fronick C."/>
            <person name="O'Laughlin M."/>
            <person name="Godfrey J."/>
            <person name="Wilson R.M."/>
            <person name="Miner T."/>
            <person name="Farmer C."/>
            <person name="Delehaunty K."/>
            <person name="Cordes M."/>
            <person name="Minx P."/>
            <person name="Tomlinson C."/>
            <person name="Chen J."/>
            <person name="Wollam A."/>
            <person name="Pepin K.H."/>
            <person name="Bhonagiri V."/>
            <person name="Zhang X."/>
            <person name="Suruliraj S."/>
            <person name="Warren W."/>
            <person name="Mitreva M."/>
            <person name="Mardis E.R."/>
            <person name="Wilson R.K."/>
        </authorList>
    </citation>
    <scope>NUCLEOTIDE SEQUENCE [LARGE SCALE GENOMIC DNA]</scope>
    <source>
        <strain evidence="1 2">DSM 1785</strain>
    </source>
</reference>
<dbReference type="InterPro" id="IPR021321">
    <property type="entry name" value="DUF2922"/>
</dbReference>
<proteinExistence type="predicted"/>
<evidence type="ECO:0000313" key="2">
    <source>
        <dbReference type="Proteomes" id="UP000010420"/>
    </source>
</evidence>
<sequence length="77" mass="8624">MKGCVFMTYTLAMTFLTESGEKSTFSISDVREDVSNEEVQALMNAIIENNVFINKKGDYVAKESAALTQKETTKFEV</sequence>
<name>L1QM21_9CLOT</name>
<organism evidence="1 2">
    <name type="scientific">Clostridium celatum DSM 1785</name>
    <dbReference type="NCBI Taxonomy" id="545697"/>
    <lineage>
        <taxon>Bacteria</taxon>
        <taxon>Bacillati</taxon>
        <taxon>Bacillota</taxon>
        <taxon>Clostridia</taxon>
        <taxon>Eubacteriales</taxon>
        <taxon>Clostridiaceae</taxon>
        <taxon>Clostridium</taxon>
    </lineage>
</organism>
<dbReference type="HOGENOM" id="CLU_181401_1_0_9"/>
<dbReference type="EMBL" id="AMEZ01000013">
    <property type="protein sequence ID" value="EKY28981.1"/>
    <property type="molecule type" value="Genomic_DNA"/>
</dbReference>
<evidence type="ECO:0008006" key="3">
    <source>
        <dbReference type="Google" id="ProtNLM"/>
    </source>
</evidence>
<comment type="caution">
    <text evidence="1">The sequence shown here is derived from an EMBL/GenBank/DDBJ whole genome shotgun (WGS) entry which is preliminary data.</text>
</comment>
<evidence type="ECO:0000313" key="1">
    <source>
        <dbReference type="EMBL" id="EKY28981.1"/>
    </source>
</evidence>
<dbReference type="Proteomes" id="UP000010420">
    <property type="component" value="Unassembled WGS sequence"/>
</dbReference>
<dbReference type="PATRIC" id="fig|545697.3.peg.332"/>
<dbReference type="AlphaFoldDB" id="L1QM21"/>
<keyword evidence="2" id="KW-1185">Reference proteome</keyword>
<dbReference type="eggNOG" id="ENOG5033A2M">
    <property type="taxonomic scope" value="Bacteria"/>
</dbReference>